<evidence type="ECO:0000313" key="2">
    <source>
        <dbReference type="EMBL" id="WXC82494.1"/>
    </source>
</evidence>
<proteinExistence type="predicted"/>
<dbReference type="AlphaFoldDB" id="A0A973W5J7"/>
<evidence type="ECO:0000313" key="1">
    <source>
        <dbReference type="EMBL" id="NVI47747.1"/>
    </source>
</evidence>
<dbReference type="RefSeq" id="WP_166215032.1">
    <property type="nucleotide sequence ID" value="NZ_CP088285.1"/>
</dbReference>
<evidence type="ECO:0000313" key="3">
    <source>
        <dbReference type="Proteomes" id="UP001432046"/>
    </source>
</evidence>
<reference evidence="2" key="3">
    <citation type="submission" date="2024-03" db="EMBL/GenBank/DDBJ databases">
        <authorList>
            <person name="Bromfield E.S.P."/>
            <person name="Cloutier S."/>
        </authorList>
    </citation>
    <scope>NUCLEOTIDE SEQUENCE</scope>
    <source>
        <strain evidence="2">5S5</strain>
    </source>
</reference>
<dbReference type="EMBL" id="CP147711">
    <property type="protein sequence ID" value="WXC82494.1"/>
    <property type="molecule type" value="Genomic_DNA"/>
</dbReference>
<sequence length="158" mass="17170">MGGLVADSYVPDVLQQMNSRLIGEALTEMVQFQKEFKVFSSQHTLETSFKLLNIAPVGDADRKGFFKFLGLLKKTGASVDGKATKLSGHDQIIASLQGNLESSRPLSVHFTSHPAESPKGVVKVTSGDRVFNFSSLVFITISMPMINADRPKAGARKK</sequence>
<keyword evidence="3" id="KW-1185">Reference proteome</keyword>
<accession>A0A973W5J7</accession>
<reference evidence="1" key="1">
    <citation type="submission" date="2020-06" db="EMBL/GenBank/DDBJ databases">
        <title>Whole Genome Sequence of Bradyrhizobium sp. Strain 1S1.</title>
        <authorList>
            <person name="Bromfield E.S.P."/>
            <person name="Cloutier S."/>
        </authorList>
    </citation>
    <scope>NUCLEOTIDE SEQUENCE [LARGE SCALE GENOMIC DNA]</scope>
    <source>
        <strain evidence="1">1S1</strain>
    </source>
</reference>
<organism evidence="1">
    <name type="scientific">Bradyrhizobium septentrionale</name>
    <dbReference type="NCBI Taxonomy" id="1404411"/>
    <lineage>
        <taxon>Bacteria</taxon>
        <taxon>Pseudomonadati</taxon>
        <taxon>Pseudomonadota</taxon>
        <taxon>Alphaproteobacteria</taxon>
        <taxon>Hyphomicrobiales</taxon>
        <taxon>Nitrobacteraceae</taxon>
        <taxon>Bradyrhizobium</taxon>
    </lineage>
</organism>
<dbReference type="Proteomes" id="UP001432046">
    <property type="component" value="Chromosome"/>
</dbReference>
<name>A0A973W5J7_9BRAD</name>
<reference evidence="2" key="2">
    <citation type="journal article" date="2021" name="Int. J. Syst. Evol. Microbiol.">
        <title>Bradyrhizobium septentrionale sp. nov. (sv. septentrionale) and Bradyrhizobium quebecense sp. nov. (sv. septentrionale) associated with legumes native to Canada possess rearranged symbiosis genes and numerous insertion sequences.</title>
        <authorList>
            <person name="Bromfield E.S.P."/>
            <person name="Cloutier S."/>
        </authorList>
    </citation>
    <scope>NUCLEOTIDE SEQUENCE</scope>
    <source>
        <strain evidence="2">5S5</strain>
    </source>
</reference>
<dbReference type="EMBL" id="JAAOLE020000001">
    <property type="protein sequence ID" value="NVI47747.1"/>
    <property type="molecule type" value="Genomic_DNA"/>
</dbReference>
<gene>
    <name evidence="1" type="ORF">HAP48_033310</name>
    <name evidence="2" type="ORF">WDK88_13385</name>
</gene>
<protein>
    <submittedName>
        <fullName evidence="1">Uncharacterized protein</fullName>
    </submittedName>
</protein>